<keyword evidence="5 10" id="KW-1133">Transmembrane helix</keyword>
<dbReference type="FunFam" id="1.10.287.70:FF:000086">
    <property type="entry name" value="Polycystic kidney disease 2"/>
    <property type="match status" value="1"/>
</dbReference>
<comment type="similarity">
    <text evidence="2">Belongs to the polycystin family.</text>
</comment>
<feature type="transmembrane region" description="Helical" evidence="10">
    <location>
        <begin position="2382"/>
        <end position="2400"/>
    </location>
</feature>
<keyword evidence="7" id="KW-0325">Glycoprotein</keyword>
<feature type="transmembrane region" description="Helical" evidence="10">
    <location>
        <begin position="1796"/>
        <end position="1814"/>
    </location>
</feature>
<comment type="caution">
    <text evidence="8">Lacks conserved residue(s) required for the propagation of feature annotation.</text>
</comment>
<evidence type="ECO:0000256" key="3">
    <source>
        <dbReference type="ARBA" id="ARBA00022692"/>
    </source>
</evidence>
<dbReference type="InterPro" id="IPR051223">
    <property type="entry name" value="Polycystin"/>
</dbReference>
<evidence type="ECO:0000256" key="5">
    <source>
        <dbReference type="ARBA" id="ARBA00022989"/>
    </source>
</evidence>
<evidence type="ECO:0000256" key="7">
    <source>
        <dbReference type="ARBA" id="ARBA00023180"/>
    </source>
</evidence>
<dbReference type="PANTHER" id="PTHR10877:SF150">
    <property type="entry name" value="REJ DOMAIN-CONTAINING PROTEIN"/>
    <property type="match status" value="1"/>
</dbReference>
<dbReference type="GO" id="GO:0005262">
    <property type="term" value="F:calcium channel activity"/>
    <property type="evidence" value="ECO:0007669"/>
    <property type="project" value="TreeGrafter"/>
</dbReference>
<dbReference type="GO" id="GO:0005509">
    <property type="term" value="F:calcium ion binding"/>
    <property type="evidence" value="ECO:0007669"/>
    <property type="project" value="InterPro"/>
</dbReference>
<evidence type="ECO:0000256" key="4">
    <source>
        <dbReference type="ARBA" id="ARBA00022729"/>
    </source>
</evidence>
<dbReference type="InterPro" id="IPR001024">
    <property type="entry name" value="PLAT/LH2_dom"/>
</dbReference>
<proteinExistence type="inferred from homology"/>
<dbReference type="EMBL" id="CAIIXF020000010">
    <property type="protein sequence ID" value="CAH1796902.1"/>
    <property type="molecule type" value="Genomic_DNA"/>
</dbReference>
<comment type="caution">
    <text evidence="12">The sequence shown here is derived from an EMBL/GenBank/DDBJ whole genome shotgun (WGS) entry which is preliminary data.</text>
</comment>
<protein>
    <submittedName>
        <fullName evidence="12">Uncharacterized protein</fullName>
    </submittedName>
</protein>
<dbReference type="Pfam" id="PF01477">
    <property type="entry name" value="PLAT"/>
    <property type="match status" value="1"/>
</dbReference>
<feature type="chain" id="PRO_5043456519" evidence="11">
    <location>
        <begin position="24"/>
        <end position="2683"/>
    </location>
</feature>
<dbReference type="PROSITE" id="PS50095">
    <property type="entry name" value="PLAT"/>
    <property type="match status" value="1"/>
</dbReference>
<keyword evidence="3 10" id="KW-0812">Transmembrane</keyword>
<dbReference type="InterPro" id="IPR013122">
    <property type="entry name" value="PKD1_2_channel"/>
</dbReference>
<evidence type="ECO:0000256" key="1">
    <source>
        <dbReference type="ARBA" id="ARBA00004141"/>
    </source>
</evidence>
<dbReference type="OrthoDB" id="444119at2759"/>
<reference evidence="12" key="1">
    <citation type="submission" date="2022-03" db="EMBL/GenBank/DDBJ databases">
        <authorList>
            <person name="Martin C."/>
        </authorList>
    </citation>
    <scope>NUCLEOTIDE SEQUENCE</scope>
</reference>
<feature type="signal peptide" evidence="11">
    <location>
        <begin position="1"/>
        <end position="23"/>
    </location>
</feature>
<evidence type="ECO:0000256" key="9">
    <source>
        <dbReference type="SAM" id="MobiDB-lite"/>
    </source>
</evidence>
<keyword evidence="4 11" id="KW-0732">Signal</keyword>
<feature type="transmembrane region" description="Helical" evidence="10">
    <location>
        <begin position="1989"/>
        <end position="2016"/>
    </location>
</feature>
<evidence type="ECO:0000256" key="2">
    <source>
        <dbReference type="ARBA" id="ARBA00007200"/>
    </source>
</evidence>
<dbReference type="InterPro" id="IPR036392">
    <property type="entry name" value="PLAT/LH2_dom_sf"/>
</dbReference>
<dbReference type="Pfam" id="PF08016">
    <property type="entry name" value="PKD_channel"/>
    <property type="match status" value="1"/>
</dbReference>
<feature type="transmembrane region" description="Helical" evidence="10">
    <location>
        <begin position="2472"/>
        <end position="2495"/>
    </location>
</feature>
<dbReference type="PANTHER" id="PTHR10877">
    <property type="entry name" value="POLYCYSTIN FAMILY MEMBER"/>
    <property type="match status" value="1"/>
</dbReference>
<dbReference type="InterPro" id="IPR046791">
    <property type="entry name" value="Polycystin_dom"/>
</dbReference>
<keyword evidence="13" id="KW-1185">Reference proteome</keyword>
<feature type="transmembrane region" description="Helical" evidence="10">
    <location>
        <begin position="2433"/>
        <end position="2452"/>
    </location>
</feature>
<dbReference type="SUPFAM" id="SSF49723">
    <property type="entry name" value="Lipase/lipooxygenase domain (PLAT/LH2 domain)"/>
    <property type="match status" value="1"/>
</dbReference>
<evidence type="ECO:0000256" key="8">
    <source>
        <dbReference type="PROSITE-ProRule" id="PRU00152"/>
    </source>
</evidence>
<feature type="transmembrane region" description="Helical" evidence="10">
    <location>
        <begin position="1586"/>
        <end position="1606"/>
    </location>
</feature>
<dbReference type="GO" id="GO:0016020">
    <property type="term" value="C:membrane"/>
    <property type="evidence" value="ECO:0007669"/>
    <property type="project" value="UniProtKB-SubCell"/>
</dbReference>
<dbReference type="Proteomes" id="UP000749559">
    <property type="component" value="Unassembled WGS sequence"/>
</dbReference>
<evidence type="ECO:0000256" key="6">
    <source>
        <dbReference type="ARBA" id="ARBA00023136"/>
    </source>
</evidence>
<keyword evidence="6 10" id="KW-0472">Membrane</keyword>
<feature type="transmembrane region" description="Helical" evidence="10">
    <location>
        <begin position="1957"/>
        <end position="1977"/>
    </location>
</feature>
<accession>A0A8J1XU25</accession>
<evidence type="ECO:0000313" key="13">
    <source>
        <dbReference type="Proteomes" id="UP000749559"/>
    </source>
</evidence>
<dbReference type="FunFam" id="2.60.60.20:FF:000022">
    <property type="entry name" value="Uncharacterized protein"/>
    <property type="match status" value="1"/>
</dbReference>
<dbReference type="SUPFAM" id="SSF81324">
    <property type="entry name" value="Voltage-gated potassium channels"/>
    <property type="match status" value="1"/>
</dbReference>
<dbReference type="InterPro" id="IPR003915">
    <property type="entry name" value="PKD_2"/>
</dbReference>
<evidence type="ECO:0000256" key="10">
    <source>
        <dbReference type="SAM" id="Phobius"/>
    </source>
</evidence>
<feature type="transmembrane region" description="Helical" evidence="10">
    <location>
        <begin position="2342"/>
        <end position="2362"/>
    </location>
</feature>
<comment type="subcellular location">
    <subcellularLocation>
        <location evidence="1">Membrane</location>
        <topology evidence="1">Multi-pass membrane protein</topology>
    </subcellularLocation>
</comment>
<dbReference type="Pfam" id="PF20519">
    <property type="entry name" value="Polycystin_dom"/>
    <property type="match status" value="1"/>
</dbReference>
<dbReference type="SMART" id="SM00308">
    <property type="entry name" value="LH2"/>
    <property type="match status" value="1"/>
</dbReference>
<dbReference type="CDD" id="cd01752">
    <property type="entry name" value="PLAT_polycystin"/>
    <property type="match status" value="1"/>
</dbReference>
<evidence type="ECO:0000313" key="12">
    <source>
        <dbReference type="EMBL" id="CAH1796902.1"/>
    </source>
</evidence>
<feature type="region of interest" description="Disordered" evidence="9">
    <location>
        <begin position="1875"/>
        <end position="1909"/>
    </location>
</feature>
<feature type="transmembrane region" description="Helical" evidence="10">
    <location>
        <begin position="2531"/>
        <end position="2555"/>
    </location>
</feature>
<dbReference type="InterPro" id="IPR002859">
    <property type="entry name" value="PKD/REJ-like"/>
</dbReference>
<evidence type="ECO:0000256" key="11">
    <source>
        <dbReference type="SAM" id="SignalP"/>
    </source>
</evidence>
<dbReference type="Gene3D" id="2.60.60.20">
    <property type="entry name" value="PLAT/LH2 domain"/>
    <property type="match status" value="1"/>
</dbReference>
<dbReference type="Pfam" id="PF02010">
    <property type="entry name" value="REJ"/>
    <property type="match status" value="1"/>
</dbReference>
<gene>
    <name evidence="12" type="ORF">OFUS_LOCUS21263</name>
</gene>
<sequence>MKHKMFVAPLMPALLFMITRLQTFQCELSNMICYKGRLSTVNGYVLSTHNVNNTVQLSPELCILSCSWIGKSYAGTSEDPESCYCADSLDTTRILNSHLCNSSRGMGGPDGLASVYDVPPSPYFIGMKLNAKSVGVVKEEHQFQITLKNPPRSNDSPNCSCNYGDGLYAPWSRCDSTFKTKFRLPGIYRVKCILDIDKNMTEIGAVTYVNISEPVREPSLDFGETNEEGYILVQSNKDVDFRVYVDSGSDVQVALDFGDGSSKQNTYAPDPIRFAIGPEIPLLASDDIVSSEQTGLHIDPSSTMRGSINMHSHSGLKVFGWEFYATATGTLTLMILTYKPGLNSTTICEDSQVFYSTSGRCNSADDPIARKPIRTTEDLNYLKSDDTAFIVTYKAKINVESLGYNFVSAESIENPEYSYNNDPKAKSFLGYKVDVDGGARIGYRPTAHSEGNGFLYNSDADEFDENNIDPSKFLPVDSEKSLLRAIVVYPTEIIFRHQFSMPTPVETPNELKLSLTSKNGPIHRVHPVQIVVSGVQCSNPEIEFDPETIGTLSQPKEFEKKSPIVIHPSIKMDCIATKNNTKQWKIRNINNSTVDTTNIRLNNAMLVIPKLHLVYGVYELKFCVKMELGMDVHIPYKYCLATYIKIVPSAMYGGIVQDISSFITVGIEDILELRPKDHFVDPDEIGGEQGFDRFEYLCYDMREESSVDRSNNSLRSMPLTKEELSDDTVISKGGCFRQGPGYIGNQTHLFDEGSINIEVRNMQVNQTYRLRVDGIKNTLVLGSTIERRATAELTFEVVDNTPPKVAIHCIAGNCEPSNGEQRILPNYRLAFQGECYCRGFPCSFKWAARDELGDIKEFENYVDGIESTTIAISTDIFSNNIDVETIEICLTCKNLNDSSAGKSIVKLAINNPPKSGSCQVSCADSISFDESVLFSCSGWRDSDGISRYELILSNEERNITKLTYSGVSSSFTTKLSPGSWDIKARIYDTLGAFVDKVIKKNVTVSRPNFKENSTELFRRLSKDIDESLSNGEESNVLALAARIGEVVQLSGEQEAETTNIIGLVSPLPGFHQEHKITNLSKVLTEEQRETLRKLEEDRKQHSQIIERVIGGVAELNYQKSLEMVQTQGKVLSEMVNDPSVLSFLSMDLLQEKCDQINDVVTTLKNDSIQIPKEKVIDMLKIQTKLMAVKATANNIIAVSPSLKDQQDVKEDDEAMHINMDPLSKDIDPQNADDQYIMALKRKVAAQRKKVAVKTMEYSVNAANRLVNSLVAEEKAVEVETNYMRQKVMKTSINRFINGEAFSFPNGSGIVFPFLEDICASPSAPLNCTNNTIIGVVFQEYSSNPVKDEDDETSRESAVPGLTIFNENGTEIIISNLSKRIEVEIKNKLQKEEIDKKEHVGVLNLTRKFPVSYRKIELARTELISATLEIKIGLENNTEQNVTAYLRFGDFPKIDNDSYAEHDNDSFVENKPAGSNNSLLFFFDNDEIDTYMDLYNTTVVRVLIVNATREYSFKSARRSCSSFDSKLNAFTSNGIQVLRPPTLSGIDDTDVICRSSHLTSFCGGWIVVPNTIDWDFVFSGFTLDKNVTLLVFVGVISTLYSILLIWARRADKKDIEQLGLTPLADNNPSHNYYYEMYVFTGLRKNAGTKSRVQFFLSGENDETEVRTLSDDKRPILRRGGTDGFLLSTERSLGDLLFCRIWHDNSGEGMYASWYLKYILINDVQTQKKYYFISNSWFAVEEGDGKLDRLLPIAGREQKVDPSHIVPHNVQKNMADDHLWFSVIARPPKSRFTRVQRVSSCFSLMLCTMVTNAMFYEKDDPSSSNSTIIGPFSISPEQISIGVISNLIVFPVSMLIVQLFRRSRLRTKRVSPVHAAIQKMQQSDTSVKNDSDSNGKDTILSEDTKREDTEQTIGEHCQNMSGVKIVIDNTEDLGSPEATCESDRKSGNKRWMFPWWCRYVAWALVVLTTLVSGSFIIFYGVQFKDEKCRKWITSMLVSMVMSIFVTQPIKVLLVAIILSMICRSTDDEDAGDEEDEEQPNLQQDEELLHSYTTDGYIASKTKCLYTPLDQKYLEDAKEKRLKQLKMYTILYEVTLYSIFTFILIIISYQLRDPSAAHAIQNMENQFIKVKPMNMFAKLRSNHSNIFFNYTNSVAIKNLRAGYWYNGGPPFGQRGFTGDRVSRLMGYATLRQIRVKPKDGSECNDVCADEDLTYSFGNHDESNYGIGWTLYNASIPTSPEYIYRSADELNSWPVFGKSNVYKGGGYVVHLNGSIYDLQRLVAKLKREEWIGAHTKAIFIEFTVYNPNVNLFIASTILFEWVSSGSIWTWHRFEPLNLIPYLKSNAMWFDVTCQIAFALFVLYFIYHETKKVAKAKMEYFKQFWNWIELFIIAMSIGAIAMYFWRLKLTNDLTDSFKKHHGNSYNNFQFVAYYNENLTYYVGLLCFIVTIKFLRLLRFNKRMSLLASTLKYGAKPLAAFGVVFGIVFFAFVQVFYLLLMTTLEKFNSMVNSMLTVVQMMLGRFSFNDMKHADPILAPIFFFLFTFILYLVLINMFVTILNETFAVVQNDVAKQSNEHEMVDFTVQRFKAWIGFIPTKQNEDVQSVPPEVRVSNVSDGVAPVYPSAIEKFPEKIEQMLLHACRLYKDDETLCDELLNSRDRGHKTKATMKLFLATDQDVLNGKYQSLQ</sequence>
<dbReference type="InterPro" id="IPR042060">
    <property type="entry name" value="PLAT_polycystin1"/>
</dbReference>
<dbReference type="Gene3D" id="1.10.287.70">
    <property type="match status" value="1"/>
</dbReference>
<feature type="transmembrane region" description="Helical" evidence="10">
    <location>
        <begin position="1837"/>
        <end position="1858"/>
    </location>
</feature>
<dbReference type="PRINTS" id="PR01433">
    <property type="entry name" value="POLYCYSTIN2"/>
</dbReference>
<feature type="transmembrane region" description="Helical" evidence="10">
    <location>
        <begin position="2087"/>
        <end position="2108"/>
    </location>
</feature>
<name>A0A8J1XU25_OWEFU</name>
<dbReference type="GO" id="GO:0050982">
    <property type="term" value="P:detection of mechanical stimulus"/>
    <property type="evidence" value="ECO:0007669"/>
    <property type="project" value="TreeGrafter"/>
</dbReference>
<organism evidence="12 13">
    <name type="scientific">Owenia fusiformis</name>
    <name type="common">Polychaete worm</name>
    <dbReference type="NCBI Taxonomy" id="6347"/>
    <lineage>
        <taxon>Eukaryota</taxon>
        <taxon>Metazoa</taxon>
        <taxon>Spiralia</taxon>
        <taxon>Lophotrochozoa</taxon>
        <taxon>Annelida</taxon>
        <taxon>Polychaeta</taxon>
        <taxon>Sedentaria</taxon>
        <taxon>Canalipalpata</taxon>
        <taxon>Sabellida</taxon>
        <taxon>Oweniida</taxon>
        <taxon>Oweniidae</taxon>
        <taxon>Owenia</taxon>
    </lineage>
</organism>